<protein>
    <submittedName>
        <fullName evidence="3">Outer dense fiber protein 3-B-like</fullName>
    </submittedName>
</protein>
<evidence type="ECO:0000313" key="3">
    <source>
        <dbReference type="RefSeq" id="XP_015512455.1"/>
    </source>
</evidence>
<organism evidence="3">
    <name type="scientific">Neodiprion lecontei</name>
    <name type="common">Redheaded pine sawfly</name>
    <dbReference type="NCBI Taxonomy" id="441921"/>
    <lineage>
        <taxon>Eukaryota</taxon>
        <taxon>Metazoa</taxon>
        <taxon>Ecdysozoa</taxon>
        <taxon>Arthropoda</taxon>
        <taxon>Hexapoda</taxon>
        <taxon>Insecta</taxon>
        <taxon>Pterygota</taxon>
        <taxon>Neoptera</taxon>
        <taxon>Endopterygota</taxon>
        <taxon>Hymenoptera</taxon>
        <taxon>Tenthredinoidea</taxon>
        <taxon>Diprionidae</taxon>
        <taxon>Diprioninae</taxon>
        <taxon>Neodiprion</taxon>
    </lineage>
</organism>
<dbReference type="InParanoid" id="A0A6J0BC05"/>
<feature type="region of interest" description="Disordered" evidence="1">
    <location>
        <begin position="102"/>
        <end position="134"/>
    </location>
</feature>
<dbReference type="KEGG" id="nlo:107218927"/>
<name>A0A6J0BC05_NEOLC</name>
<sequence length="241" mass="26168">MPEEKEKKSKKDNSKSSKKQPKKSSGCVSNKGPGPARYLLPPLTGYPHHDATRFRNPAFSFRSRQSSGMPCNSPGPKYYISSPPRPPAFSFGFRASSTAKSCTPGPYKLPDSPRSPIFTIRGRTNPRTAGVTPGPYQLPPVMGCRVPDKTASPCFTFGARPCGTKCDGSPGPKGLTNLDVIKPRAPRFSLAPRQTGSLKTCGPGPKYMYCYKCHKCAPNFSFGIRHSDCAPPMITECDEKC</sequence>
<gene>
    <name evidence="3" type="primary">LOC107218927</name>
</gene>
<proteinExistence type="predicted"/>
<dbReference type="PANTHER" id="PTHR21580:SF28">
    <property type="entry name" value="BOREALIN N-TERMINAL DOMAIN-CONTAINING PROTEIN-RELATED"/>
    <property type="match status" value="1"/>
</dbReference>
<dbReference type="PANTHER" id="PTHR21580">
    <property type="entry name" value="SHIPPO-1-RELATED"/>
    <property type="match status" value="1"/>
</dbReference>
<accession>A0A6J0BC05</accession>
<dbReference type="FunCoup" id="A0A6J0BC05">
    <property type="interactions" value="1"/>
</dbReference>
<dbReference type="GeneID" id="107218927"/>
<dbReference type="InterPro" id="IPR010736">
    <property type="entry name" value="SHIPPO-rpt"/>
</dbReference>
<evidence type="ECO:0000313" key="2">
    <source>
        <dbReference type="Proteomes" id="UP000829291"/>
    </source>
</evidence>
<feature type="region of interest" description="Disordered" evidence="1">
    <location>
        <begin position="1"/>
        <end position="51"/>
    </location>
</feature>
<dbReference type="Proteomes" id="UP000829291">
    <property type="component" value="Chromosome 7"/>
</dbReference>
<dbReference type="Pfam" id="PF07004">
    <property type="entry name" value="SHIPPO-rpt"/>
    <property type="match status" value="4"/>
</dbReference>
<dbReference type="OrthoDB" id="429991at2759"/>
<dbReference type="AlphaFoldDB" id="A0A6J0BC05"/>
<feature type="compositionally biased region" description="Basic and acidic residues" evidence="1">
    <location>
        <begin position="1"/>
        <end position="15"/>
    </location>
</feature>
<dbReference type="InterPro" id="IPR051291">
    <property type="entry name" value="CIMAP"/>
</dbReference>
<reference evidence="3" key="1">
    <citation type="submission" date="2025-08" db="UniProtKB">
        <authorList>
            <consortium name="RefSeq"/>
        </authorList>
    </citation>
    <scope>IDENTIFICATION</scope>
    <source>
        <tissue evidence="3">Thorax and Abdomen</tissue>
    </source>
</reference>
<dbReference type="RefSeq" id="XP_015512455.1">
    <property type="nucleotide sequence ID" value="XM_015656969.2"/>
</dbReference>
<keyword evidence="2" id="KW-1185">Reference proteome</keyword>
<evidence type="ECO:0000256" key="1">
    <source>
        <dbReference type="SAM" id="MobiDB-lite"/>
    </source>
</evidence>